<evidence type="ECO:0000256" key="1">
    <source>
        <dbReference type="SAM" id="Coils"/>
    </source>
</evidence>
<dbReference type="PANTHER" id="PTHR47357">
    <property type="entry name" value="COP1-INTERACTIVE PROTEIN 1"/>
    <property type="match status" value="1"/>
</dbReference>
<feature type="coiled-coil region" evidence="1">
    <location>
        <begin position="217"/>
        <end position="335"/>
    </location>
</feature>
<feature type="region of interest" description="Disordered" evidence="2">
    <location>
        <begin position="968"/>
        <end position="1013"/>
    </location>
</feature>
<feature type="non-terminal residue" evidence="3">
    <location>
        <position position="1327"/>
    </location>
</feature>
<feature type="compositionally biased region" description="Basic and acidic residues" evidence="2">
    <location>
        <begin position="973"/>
        <end position="994"/>
    </location>
</feature>
<feature type="non-terminal residue" evidence="3">
    <location>
        <position position="1"/>
    </location>
</feature>
<feature type="region of interest" description="Disordered" evidence="2">
    <location>
        <begin position="1197"/>
        <end position="1295"/>
    </location>
</feature>
<evidence type="ECO:0000313" key="3">
    <source>
        <dbReference type="EMBL" id="JAC81044.1"/>
    </source>
</evidence>
<feature type="region of interest" description="Disordered" evidence="2">
    <location>
        <begin position="1"/>
        <end position="159"/>
    </location>
</feature>
<accession>A0A061SDC1</accession>
<feature type="compositionally biased region" description="Basic and acidic residues" evidence="2">
    <location>
        <begin position="1054"/>
        <end position="1078"/>
    </location>
</feature>
<feature type="compositionally biased region" description="Low complexity" evidence="2">
    <location>
        <begin position="89"/>
        <end position="105"/>
    </location>
</feature>
<feature type="region of interest" description="Disordered" evidence="2">
    <location>
        <begin position="1099"/>
        <end position="1162"/>
    </location>
</feature>
<keyword evidence="1" id="KW-0175">Coiled coil</keyword>
<dbReference type="PANTHER" id="PTHR47357:SF1">
    <property type="entry name" value="SPINDLE POLE BODY COMPONENT 110"/>
    <property type="match status" value="1"/>
</dbReference>
<proteinExistence type="predicted"/>
<feature type="region of interest" description="Disordered" evidence="2">
    <location>
        <begin position="1027"/>
        <end position="1078"/>
    </location>
</feature>
<gene>
    <name evidence="3" type="ORF">TSPGSL018_8826</name>
</gene>
<dbReference type="GO" id="GO:0005200">
    <property type="term" value="F:structural constituent of cytoskeleton"/>
    <property type="evidence" value="ECO:0007669"/>
    <property type="project" value="TreeGrafter"/>
</dbReference>
<protein>
    <recommendedName>
        <fullName evidence="4">Sfi1 spindle body domain-containing protein</fullName>
    </recommendedName>
</protein>
<sequence length="1327" mass="145961">PSKQPRRPREAVDGTSMGFGAPLVPYSGKPGWGKQPQPAFSGGPPVPCLAGPHQPPPGPAGPSAHSFAHGSVSASERPREWAPNPAAQPSTSIPAAGSSGAAPYPRDAAGHGMSNNDRQTAKAHSHLRVWDAFRGLGGHPGTSAAPPQRGSGEDRQPSRAAMPALLKEVAQLQADLEAHMRGELHLQAVNKQLRQMLQATHQRLQASQSPEPQVGELEALQRDMRAAIEAQQRLEERSRHLAAEKERVEETAREAAEAARAAEKAAEAARQDNAHLRELLHQQSGCSTSDAVVEQLRDEAQSLRSKNEELQKLLQATSEDEARQAREEALSAERDALRNQCLEQKAFLAWHEDRMTEMQIALERREAQARQEKAAAELSSRALSRRAFLHFRAGAAEAARMAQLKEAAWESARRRRARAWLKKWACATRRSKVVADMERARDCSRLRAALQGMLSWWAMSKAKRMNRFAADRVRALCLCRRAMSAWREAVRRLALVEDEGSLASAAQHHRASTARAALAHWREWLVGTVRPKSQKLAWAAEHRDAALMRCVLSALREAVARGEQKRVERRIAEMHFARSLLWRWRASAEHSRARRELWSAAREHRAQSLKRAALCALSRVAARRGAKGLAAEMAAGHYCSTTRRKVFCSWWEEMRLNRTDRQVSAFVHAQREMQRERAERLASVAGRLRARELLSRAARSWWWWLRLRGEQRQLQDVRVRSARLSRIRCVLVEWRNQSQSAAWARAEQGLVQEAEGLRADNADLRRQLDAALKRVDEEAEAASAHETKLAELANELQSALTDTMHTESELRAELESLNMRLEEAEAEAAAAGAREAAALQQRREGVGEAEQEARRLREEATATARLLEDCEAKLQDARWKLKAAEGEKEREVEARRKAEQQLRTRLSERESQCRELAGQVEQLQSELAAKGTRESALQAEIKRLGAHAREQSERLAVQEAEAARGRAAMAENESLRREVKERGRELSECRREASRATVRANRAASEARVAERTEGFRHLSRSLLSSLASERSASAPPMSGAREANGPPEGAAPEELHASQRKENLQRQAETHHPSPEARASEIARAVFGSFTAAASLRPPPRLRGLACGRGEGARTPENAPTCGAPTRGVGMEGSRPVAQIPVLSPSAPRGRNPPAYLGGETGAAQALENGGQALADAGNAWRGGSAVVCRTSDHKELAPPAHLPGKENLTWWRPSQGSPLGRSRTRSGPSRDSGVATAAGGRGAPWPSAGGAAEPPADTKSRPPAACEGGNEPVGWDGGHQTSPSDRRRQLTDEAWEATQLRSEIQRLQQRILAHAGSSSPLPSPG</sequence>
<evidence type="ECO:0008006" key="4">
    <source>
        <dbReference type="Google" id="ProtNLM"/>
    </source>
</evidence>
<organism evidence="3">
    <name type="scientific">Tetraselmis sp. GSL018</name>
    <dbReference type="NCBI Taxonomy" id="582737"/>
    <lineage>
        <taxon>Eukaryota</taxon>
        <taxon>Viridiplantae</taxon>
        <taxon>Chlorophyta</taxon>
        <taxon>core chlorophytes</taxon>
        <taxon>Chlorodendrophyceae</taxon>
        <taxon>Chlorodendrales</taxon>
        <taxon>Chlorodendraceae</taxon>
        <taxon>Tetraselmis</taxon>
    </lineage>
</organism>
<dbReference type="EMBL" id="GBEZ01004151">
    <property type="protein sequence ID" value="JAC81044.1"/>
    <property type="molecule type" value="Transcribed_RNA"/>
</dbReference>
<reference evidence="3" key="1">
    <citation type="submission" date="2014-05" db="EMBL/GenBank/DDBJ databases">
        <title>The transcriptome of the halophilic microalga Tetraselmis sp. GSL018 isolated from the Great Salt Lake, Utah.</title>
        <authorList>
            <person name="Jinkerson R.E."/>
            <person name="D'Adamo S."/>
            <person name="Posewitz M.C."/>
        </authorList>
    </citation>
    <scope>NUCLEOTIDE SEQUENCE</scope>
    <source>
        <strain evidence="3">GSL018</strain>
    </source>
</reference>
<evidence type="ECO:0000256" key="2">
    <source>
        <dbReference type="SAM" id="MobiDB-lite"/>
    </source>
</evidence>
<dbReference type="GO" id="GO:0005856">
    <property type="term" value="C:cytoskeleton"/>
    <property type="evidence" value="ECO:0007669"/>
    <property type="project" value="TreeGrafter"/>
</dbReference>
<feature type="coiled-coil region" evidence="1">
    <location>
        <begin position="747"/>
        <end position="926"/>
    </location>
</feature>
<name>A0A061SDC1_9CHLO</name>